<dbReference type="EnsemblPlants" id="PNT60665">
    <property type="protein sequence ID" value="PNT60665"/>
    <property type="gene ID" value="BRADI_5g03086v3"/>
</dbReference>
<dbReference type="EMBL" id="CM000884">
    <property type="protein sequence ID" value="PNT60666.1"/>
    <property type="molecule type" value="Genomic_DNA"/>
</dbReference>
<gene>
    <name evidence="2" type="ORF">BRADI_5g03086v3</name>
</gene>
<dbReference type="EnsemblPlants" id="PNT60667">
    <property type="protein sequence ID" value="PNT60667"/>
    <property type="gene ID" value="BRADI_5g03086v3"/>
</dbReference>
<dbReference type="EMBL" id="CM000884">
    <property type="protein sequence ID" value="PNT60665.1"/>
    <property type="molecule type" value="Genomic_DNA"/>
</dbReference>
<feature type="compositionally biased region" description="Polar residues" evidence="1">
    <location>
        <begin position="1"/>
        <end position="11"/>
    </location>
</feature>
<protein>
    <submittedName>
        <fullName evidence="2 3">Uncharacterized protein</fullName>
    </submittedName>
</protein>
<dbReference type="Proteomes" id="UP000008810">
    <property type="component" value="Chromosome 5"/>
</dbReference>
<dbReference type="EMBL" id="CM000884">
    <property type="protein sequence ID" value="PNT60668.1"/>
    <property type="molecule type" value="Genomic_DNA"/>
</dbReference>
<dbReference type="Gramene" id="PNT60668">
    <property type="protein sequence ID" value="PNT60668"/>
    <property type="gene ID" value="BRADI_5g03086v3"/>
</dbReference>
<dbReference type="Gramene" id="PNT60665">
    <property type="protein sequence ID" value="PNT60665"/>
    <property type="gene ID" value="BRADI_5g03086v3"/>
</dbReference>
<dbReference type="EnsemblPlants" id="PNT60668">
    <property type="protein sequence ID" value="PNT60668"/>
    <property type="gene ID" value="BRADI_5g03086v3"/>
</dbReference>
<dbReference type="AlphaFoldDB" id="A0A2K2CF58"/>
<name>A0A2K2CF58_BRADI</name>
<keyword evidence="4" id="KW-1185">Reference proteome</keyword>
<dbReference type="Gramene" id="PNT60666">
    <property type="protein sequence ID" value="PNT60666"/>
    <property type="gene ID" value="BRADI_5g03086v3"/>
</dbReference>
<accession>A0A2K2CF58</accession>
<reference evidence="3" key="3">
    <citation type="submission" date="2018-08" db="UniProtKB">
        <authorList>
            <consortium name="EnsemblPlants"/>
        </authorList>
    </citation>
    <scope>IDENTIFICATION</scope>
    <source>
        <strain evidence="3">cv. Bd21</strain>
    </source>
</reference>
<dbReference type="EMBL" id="CM000884">
    <property type="protein sequence ID" value="PNT60667.1"/>
    <property type="molecule type" value="Genomic_DNA"/>
</dbReference>
<reference evidence="2 3" key="1">
    <citation type="journal article" date="2010" name="Nature">
        <title>Genome sequencing and analysis of the model grass Brachypodium distachyon.</title>
        <authorList>
            <consortium name="International Brachypodium Initiative"/>
        </authorList>
    </citation>
    <scope>NUCLEOTIDE SEQUENCE [LARGE SCALE GENOMIC DNA]</scope>
    <source>
        <strain evidence="2 3">Bd21</strain>
    </source>
</reference>
<dbReference type="Gramene" id="PNT60667">
    <property type="protein sequence ID" value="PNT60667"/>
    <property type="gene ID" value="BRADI_5g03086v3"/>
</dbReference>
<proteinExistence type="predicted"/>
<feature type="region of interest" description="Disordered" evidence="1">
    <location>
        <begin position="1"/>
        <end position="22"/>
    </location>
</feature>
<evidence type="ECO:0000313" key="3">
    <source>
        <dbReference type="EnsemblPlants" id="PNT60665"/>
    </source>
</evidence>
<reference evidence="2" key="2">
    <citation type="submission" date="2017-06" db="EMBL/GenBank/DDBJ databases">
        <title>WGS assembly of Brachypodium distachyon.</title>
        <authorList>
            <consortium name="The International Brachypodium Initiative"/>
            <person name="Lucas S."/>
            <person name="Harmon-Smith M."/>
            <person name="Lail K."/>
            <person name="Tice H."/>
            <person name="Grimwood J."/>
            <person name="Bruce D."/>
            <person name="Barry K."/>
            <person name="Shu S."/>
            <person name="Lindquist E."/>
            <person name="Wang M."/>
            <person name="Pitluck S."/>
            <person name="Vogel J.P."/>
            <person name="Garvin D.F."/>
            <person name="Mockler T.C."/>
            <person name="Schmutz J."/>
            <person name="Rokhsar D."/>
            <person name="Bevan M.W."/>
        </authorList>
    </citation>
    <scope>NUCLEOTIDE SEQUENCE</scope>
    <source>
        <strain evidence="2">Bd21</strain>
    </source>
</reference>
<organism evidence="2">
    <name type="scientific">Brachypodium distachyon</name>
    <name type="common">Purple false brome</name>
    <name type="synonym">Trachynia distachya</name>
    <dbReference type="NCBI Taxonomy" id="15368"/>
    <lineage>
        <taxon>Eukaryota</taxon>
        <taxon>Viridiplantae</taxon>
        <taxon>Streptophyta</taxon>
        <taxon>Embryophyta</taxon>
        <taxon>Tracheophyta</taxon>
        <taxon>Spermatophyta</taxon>
        <taxon>Magnoliopsida</taxon>
        <taxon>Liliopsida</taxon>
        <taxon>Poales</taxon>
        <taxon>Poaceae</taxon>
        <taxon>BOP clade</taxon>
        <taxon>Pooideae</taxon>
        <taxon>Stipodae</taxon>
        <taxon>Brachypodieae</taxon>
        <taxon>Brachypodium</taxon>
    </lineage>
</organism>
<dbReference type="EnsemblPlants" id="PNT60666">
    <property type="protein sequence ID" value="PNT60666"/>
    <property type="gene ID" value="BRADI_5g03086v3"/>
</dbReference>
<evidence type="ECO:0000256" key="1">
    <source>
        <dbReference type="SAM" id="MobiDB-lite"/>
    </source>
</evidence>
<evidence type="ECO:0000313" key="2">
    <source>
        <dbReference type="EMBL" id="PNT60665.1"/>
    </source>
</evidence>
<sequence length="146" mass="16565">MRKKAQTTGAQNKREPAPRRLRYQSCVISGTHRDVITKIKPSHRPPQLTRLRLSRCSAWPRLSQRDYERAGRATCPELPLDALINVFSLPRPERRSSHGEPPRRQALDLAPPLPSCIEYRPRSPATLSILRPSVSPLVTLLFVSIC</sequence>
<dbReference type="InParanoid" id="A0A2K2CF58"/>
<evidence type="ECO:0000313" key="4">
    <source>
        <dbReference type="Proteomes" id="UP000008810"/>
    </source>
</evidence>